<dbReference type="NCBIfam" id="TIGR04214">
    <property type="entry name" value="CSLREA_Nterm"/>
    <property type="match status" value="1"/>
</dbReference>
<dbReference type="NCBIfam" id="TIGR04212">
    <property type="entry name" value="GlyGly_RbtA"/>
    <property type="match status" value="1"/>
</dbReference>
<feature type="transmembrane region" description="Helical" evidence="1">
    <location>
        <begin position="575"/>
        <end position="593"/>
    </location>
</feature>
<evidence type="ECO:0000313" key="4">
    <source>
        <dbReference type="Proteomes" id="UP000291380"/>
    </source>
</evidence>
<reference evidence="3 4" key="1">
    <citation type="submission" date="2019-02" db="EMBL/GenBank/DDBJ databases">
        <title>High diversity of culturable Acinetobacter species in natural soil and water ecosystems.</title>
        <authorList>
            <person name="Radolfova-Krizova L."/>
            <person name="Nemec A."/>
        </authorList>
    </citation>
    <scope>NUCLEOTIDE SEQUENCE [LARGE SCALE GENOMIC DNA]</scope>
    <source>
        <strain evidence="3 4">ANC 4281</strain>
    </source>
</reference>
<evidence type="ECO:0000256" key="1">
    <source>
        <dbReference type="SAM" id="Phobius"/>
    </source>
</evidence>
<gene>
    <name evidence="3" type="primary">rbtA</name>
    <name evidence="3" type="ORF">E0H85_03960</name>
</gene>
<dbReference type="InterPro" id="IPR011050">
    <property type="entry name" value="Pectin_lyase_fold/virulence"/>
</dbReference>
<name>A0A4R0ER72_9GAMM</name>
<accession>A0A4R0ER72</accession>
<proteinExistence type="predicted"/>
<dbReference type="AlphaFoldDB" id="A0A4R0ER72"/>
<dbReference type="OrthoDB" id="6712914at2"/>
<keyword evidence="1" id="KW-0472">Membrane</keyword>
<keyword evidence="1" id="KW-0812">Transmembrane</keyword>
<feature type="chain" id="PRO_5020242586" evidence="2">
    <location>
        <begin position="20"/>
        <end position="598"/>
    </location>
</feature>
<feature type="signal peptide" evidence="2">
    <location>
        <begin position="1"/>
        <end position="19"/>
    </location>
</feature>
<dbReference type="RefSeq" id="WP_086193604.1">
    <property type="nucleotide sequence ID" value="NZ_NEGF01000005.1"/>
</dbReference>
<dbReference type="Proteomes" id="UP000291380">
    <property type="component" value="Unassembled WGS sequence"/>
</dbReference>
<dbReference type="InterPro" id="IPR026454">
    <property type="entry name" value="Rhombotarget_A"/>
</dbReference>
<keyword evidence="2" id="KW-0732">Signal</keyword>
<organism evidence="3 4">
    <name type="scientific">Acinetobacter terrae</name>
    <dbReference type="NCBI Taxonomy" id="2731247"/>
    <lineage>
        <taxon>Bacteria</taxon>
        <taxon>Pseudomonadati</taxon>
        <taxon>Pseudomonadota</taxon>
        <taxon>Gammaproteobacteria</taxon>
        <taxon>Moraxellales</taxon>
        <taxon>Moraxellaceae</taxon>
        <taxon>Acinetobacter</taxon>
        <taxon>Acinetobacter Taxon 24</taxon>
    </lineage>
</organism>
<evidence type="ECO:0000256" key="2">
    <source>
        <dbReference type="SAM" id="SignalP"/>
    </source>
</evidence>
<sequence length="598" mass="65046">MLKRSIGIGMLCLAGHAYSAEITVTITDDITKDDSECSLREAIEYVNKGMPEAGYMGCGGKDALSTILLDKQKTYTLNAKVDVKASLALKTYYDTTVTEEAIAGLNNAVIKMAGKDQIFNIDHDPKDLALITIKEVSFEGCNKSICADKGGIFYNNERLVLQYVKLSGGNARLGGAIYNVGESSTTQNYISQVAISDSILENNTAVTGAALYGQRPAFTLSSAVFKNNNTTSGAANIFSEKPIADVTLLNDKNINKLSNSTFLNNSGYIINIRDGIAVNNVTIVGNKAGVQFNSEKGYGYLANSIVIGNGSGTNCQFNADDKTLIQNNLVGTECKNGDAKYPNEFWTGSKLFAGNSSEGSCKSLMEDPDALLCPYSTPKNTFLGYIRPRILLSAKNMFDTLILNKGRLDLSVGSTQLMCETMDQRNKNRTTDNSWCDRGAIEIIVPSSKSRIGQDLKVGEVAKLNILEYLGDSDLYPKEKCESLLKMKNPAGGEWQDGCAYIDQTLTKSKGTLTLDIDGNLVYTPNGNWHGADIFNLQIVTSSTHFNENKKYMVLEAYMVQEPNNEFEDKSVKTSGGAFGFFGLFAVLGLVGIRRFKK</sequence>
<keyword evidence="1" id="KW-1133">Transmembrane helix</keyword>
<evidence type="ECO:0000313" key="3">
    <source>
        <dbReference type="EMBL" id="TCB61013.1"/>
    </source>
</evidence>
<dbReference type="InterPro" id="IPR026457">
    <property type="entry name" value="CSLREA_Nterm"/>
</dbReference>
<comment type="caution">
    <text evidence="3">The sequence shown here is derived from an EMBL/GenBank/DDBJ whole genome shotgun (WGS) entry which is preliminary data.</text>
</comment>
<dbReference type="SUPFAM" id="SSF51126">
    <property type="entry name" value="Pectin lyase-like"/>
    <property type="match status" value="1"/>
</dbReference>
<protein>
    <submittedName>
        <fullName evidence="3">Rhombotarget A</fullName>
    </submittedName>
</protein>
<dbReference type="EMBL" id="SJOA01000003">
    <property type="protein sequence ID" value="TCB61013.1"/>
    <property type="molecule type" value="Genomic_DNA"/>
</dbReference>